<dbReference type="AlphaFoldDB" id="A0AAN7TFV7"/>
<gene>
    <name evidence="2" type="ORF">LTR62_002660</name>
</gene>
<reference evidence="2" key="1">
    <citation type="submission" date="2023-08" db="EMBL/GenBank/DDBJ databases">
        <title>Black Yeasts Isolated from many extreme environments.</title>
        <authorList>
            <person name="Coleine C."/>
            <person name="Stajich J.E."/>
            <person name="Selbmann L."/>
        </authorList>
    </citation>
    <scope>NUCLEOTIDE SEQUENCE</scope>
    <source>
        <strain evidence="2">CCFEE 5401</strain>
    </source>
</reference>
<accession>A0AAN7TFV7</accession>
<feature type="chain" id="PRO_5042920397" evidence="1">
    <location>
        <begin position="19"/>
        <end position="67"/>
    </location>
</feature>
<name>A0AAN7TFV7_9PEZI</name>
<evidence type="ECO:0000313" key="3">
    <source>
        <dbReference type="Proteomes" id="UP001310890"/>
    </source>
</evidence>
<comment type="caution">
    <text evidence="2">The sequence shown here is derived from an EMBL/GenBank/DDBJ whole genome shotgun (WGS) entry which is preliminary data.</text>
</comment>
<dbReference type="EMBL" id="JAVRRL010000019">
    <property type="protein sequence ID" value="KAK5114091.1"/>
    <property type="molecule type" value="Genomic_DNA"/>
</dbReference>
<dbReference type="Proteomes" id="UP001310890">
    <property type="component" value="Unassembled WGS sequence"/>
</dbReference>
<evidence type="ECO:0000256" key="1">
    <source>
        <dbReference type="SAM" id="SignalP"/>
    </source>
</evidence>
<protein>
    <submittedName>
        <fullName evidence="2">Uncharacterized protein</fullName>
    </submittedName>
</protein>
<organism evidence="2 3">
    <name type="scientific">Meristemomyces frigidus</name>
    <dbReference type="NCBI Taxonomy" id="1508187"/>
    <lineage>
        <taxon>Eukaryota</taxon>
        <taxon>Fungi</taxon>
        <taxon>Dikarya</taxon>
        <taxon>Ascomycota</taxon>
        <taxon>Pezizomycotina</taxon>
        <taxon>Dothideomycetes</taxon>
        <taxon>Dothideomycetidae</taxon>
        <taxon>Mycosphaerellales</taxon>
        <taxon>Teratosphaeriaceae</taxon>
        <taxon>Meristemomyces</taxon>
    </lineage>
</organism>
<evidence type="ECO:0000313" key="2">
    <source>
        <dbReference type="EMBL" id="KAK5114091.1"/>
    </source>
</evidence>
<proteinExistence type="predicted"/>
<feature type="signal peptide" evidence="1">
    <location>
        <begin position="1"/>
        <end position="18"/>
    </location>
</feature>
<keyword evidence="1" id="KW-0732">Signal</keyword>
<sequence length="67" mass="7095">MFLTKALCFASVLIAATAQSTVYLIHHGEKPSDGSNGLDAQGEQRAQCLRNVFGAGSGYDIGYIMAE</sequence>